<accession>A0AC35G3Z4</accession>
<dbReference type="WBParaSite" id="PS1159_v2.g23777.t2">
    <property type="protein sequence ID" value="PS1159_v2.g23777.t2"/>
    <property type="gene ID" value="PS1159_v2.g23777"/>
</dbReference>
<reference evidence="2" key="1">
    <citation type="submission" date="2022-11" db="UniProtKB">
        <authorList>
            <consortium name="WormBaseParasite"/>
        </authorList>
    </citation>
    <scope>IDENTIFICATION</scope>
</reference>
<organism evidence="1 2">
    <name type="scientific">Panagrolaimus sp. PS1159</name>
    <dbReference type="NCBI Taxonomy" id="55785"/>
    <lineage>
        <taxon>Eukaryota</taxon>
        <taxon>Metazoa</taxon>
        <taxon>Ecdysozoa</taxon>
        <taxon>Nematoda</taxon>
        <taxon>Chromadorea</taxon>
        <taxon>Rhabditida</taxon>
        <taxon>Tylenchina</taxon>
        <taxon>Panagrolaimomorpha</taxon>
        <taxon>Panagrolaimoidea</taxon>
        <taxon>Panagrolaimidae</taxon>
        <taxon>Panagrolaimus</taxon>
    </lineage>
</organism>
<evidence type="ECO:0000313" key="2">
    <source>
        <dbReference type="WBParaSite" id="PS1159_v2.g23777.t2"/>
    </source>
</evidence>
<sequence>MLNAIELKKSQQHQQQQSQQHNNQHQNSASTIIKETSKIINNKTGYQIQKQVIKATPVKNNNNKSDNTLTKTSSLTSFNNNYQKTGGNIIPATNIGIQNQFNTELFGKFFSPLLNLKNQQQKEVSAIAGQKSSSSFQGVMPSIQNGVASSSNSFNNNGRFVNGYSNSSNVGRSGVSLDYEKILTQHLPATNVQRSQNANQHIKVNNIQQKPATTGRSRTTGDGEYQLVRHETLYSPYDNAYEVLEFLGKGTFGQVVKAWKKGSNQMVAIKILKKHPSYARQGQIEVSILSRLSNENAEKYNFVRAFECFQHKNHTCLVFEMLEQNLYDYLRQHKFQPLPLKNIRPILQQVLTALEKLQELELIHADLKPENIMLVDPKNQPFRVKVIDFGSASHRSKAVTNTYLQSRYYRAPEIILGLPFKEAIDMWSLGCVIAELFLGRPLYPGASEYDQIRFITTTQGYPSNAMLKYGIKTSRFFYKNADNYRLKTEAEVEKEGVCRPKETRKYIFSQLEDIMMVHVYCDENPFNFISERDDRVAFVELLRKMLSIDQTFRMSPTNALNHHFVTMRHLEEISHTTEYFEESKNSMAVCNLTDRFCYRVMERGGKHVMQLDTGPLPPKMLPTGAPALNEIKQEKIMPKETMQNIFKPFVSSQLINSPSQNQIKQELQNNNNNNNHRRIIKPEPQQIPHQTVAPIPQNPIPVASMANYAPDLANRFLCALASQPKPEQYGYPQDMNSLFPCSPEIILGLPFKEAIDMWSLGCVIAELFLGWPLYPGASEYDQIRFISTTQGYPSNAMLKYGIKTSRFFYKNADNYRLKTEAEVEKEGVCRPKETRKYIFSQLEDIMMVHVYCDENPFNFISERDDRVAFVELLRKMLSIDQTFRMSPTNALNHHFVTMRHLEEISHTTEYFEESKNSMAVCNLTDRFCYRVMERGSKHVMQLDTGPLPPKMLPTGAPAFNEIKQEKIMPKETMQNIFKPFVSSQLINSPSQNQIKQEIQNNNNNNRRIIKPEPQQIPHQTVAPIPQNPIPVASMANYAPDLANRFLCALASQPKPEQYGYPQDMNSLFPCSTTKFVMPPTYLQQIIPFPVMHPPVVMGQATMDHPIYGKIPQPLGTALTQNWPALIPAVPYPTDFTTQHQFNVQQSQGYQLAPQSLENQVHYVQAAAPLWTTPLNNLAELYNSKADLFNQANVFQFPTNHSIQNVIQSTPAISNNSNNSIQHFNHTPSTSITSATPTTTTTNNTSNSTTTKFVMPPTYLQQIIPFPVMHPPVVMGQATMDHPIYGKIPQPLGTALTQNWPALIPAVPYPTDFTTQQQFNVQQSQGYQLAPQSLENQPSQQQQHQQHSLQYPPPNSDEKVIVSNQGLYNPPPFLPLWPMPVYPFTM</sequence>
<proteinExistence type="predicted"/>
<dbReference type="Proteomes" id="UP000887580">
    <property type="component" value="Unplaced"/>
</dbReference>
<protein>
    <submittedName>
        <fullName evidence="2">Protein kinase domain-containing protein</fullName>
    </submittedName>
</protein>
<evidence type="ECO:0000313" key="1">
    <source>
        <dbReference type="Proteomes" id="UP000887580"/>
    </source>
</evidence>
<name>A0AC35G3Z4_9BILA</name>